<keyword evidence="4" id="KW-0012">Acyltransferase</keyword>
<protein>
    <submittedName>
        <fullName evidence="6">Ribosomal-protein-alanine N-acetyltransferase [Lactobacillus sp.]</fullName>
    </submittedName>
</protein>
<dbReference type="InterPro" id="IPR006464">
    <property type="entry name" value="AcTrfase_RimI/Ard1"/>
</dbReference>
<dbReference type="InterPro" id="IPR000182">
    <property type="entry name" value="GNAT_dom"/>
</dbReference>
<dbReference type="CDD" id="cd04301">
    <property type="entry name" value="NAT_SF"/>
    <property type="match status" value="1"/>
</dbReference>
<dbReference type="PANTHER" id="PTHR43420:SF44">
    <property type="entry name" value="ACETYLTRANSFERASE YPEA"/>
    <property type="match status" value="1"/>
</dbReference>
<evidence type="ECO:0000256" key="4">
    <source>
        <dbReference type="ARBA" id="ARBA00023315"/>
    </source>
</evidence>
<dbReference type="SUPFAM" id="SSF55729">
    <property type="entry name" value="Acyl-CoA N-acyltransferases (Nat)"/>
    <property type="match status" value="1"/>
</dbReference>
<dbReference type="Gene3D" id="3.40.630.30">
    <property type="match status" value="1"/>
</dbReference>
<comment type="similarity">
    <text evidence="1">Belongs to the acetyltransferase family. RimI subfamily.</text>
</comment>
<dbReference type="Proteomes" id="UP000289996">
    <property type="component" value="Unassembled WGS sequence"/>
</dbReference>
<proteinExistence type="inferred from homology"/>
<gene>
    <name evidence="6" type="ORF">MUDAN_MDHGFNIF_00573</name>
</gene>
<dbReference type="AlphaFoldDB" id="A0A660E1F2"/>
<organism evidence="6 7">
    <name type="scientific">Lactiplantibacillus mudanjiangensis</name>
    <dbReference type="NCBI Taxonomy" id="1296538"/>
    <lineage>
        <taxon>Bacteria</taxon>
        <taxon>Bacillati</taxon>
        <taxon>Bacillota</taxon>
        <taxon>Bacilli</taxon>
        <taxon>Lactobacillales</taxon>
        <taxon>Lactobacillaceae</taxon>
        <taxon>Lactiplantibacillus</taxon>
    </lineage>
</organism>
<evidence type="ECO:0000313" key="6">
    <source>
        <dbReference type="EMBL" id="VDG28384.1"/>
    </source>
</evidence>
<name>A0A660E1F2_9LACO</name>
<dbReference type="RefSeq" id="WP_130851739.1">
    <property type="nucleotide sequence ID" value="NZ_UYIG01000112.1"/>
</dbReference>
<accession>A0A660E1F2</accession>
<dbReference type="OrthoDB" id="9794566at2"/>
<dbReference type="NCBIfam" id="TIGR01575">
    <property type="entry name" value="rimI"/>
    <property type="match status" value="1"/>
</dbReference>
<dbReference type="InterPro" id="IPR016181">
    <property type="entry name" value="Acyl_CoA_acyltransferase"/>
</dbReference>
<keyword evidence="3 6" id="KW-0808">Transferase</keyword>
<reference evidence="6 7" key="1">
    <citation type="submission" date="2018-11" db="EMBL/GenBank/DDBJ databases">
        <authorList>
            <person name="Wuyts S."/>
        </authorList>
    </citation>
    <scope>NUCLEOTIDE SEQUENCE [LARGE SCALE GENOMIC DNA]</scope>
    <source>
        <strain evidence="6">Lactobacillus mudanjiangensis AMBF249</strain>
    </source>
</reference>
<evidence type="ECO:0000313" key="7">
    <source>
        <dbReference type="Proteomes" id="UP000289996"/>
    </source>
</evidence>
<dbReference type="EMBL" id="UYIG01000112">
    <property type="protein sequence ID" value="VDG28384.1"/>
    <property type="molecule type" value="Genomic_DNA"/>
</dbReference>
<dbReference type="InterPro" id="IPR050680">
    <property type="entry name" value="YpeA/RimI_acetyltransf"/>
</dbReference>
<evidence type="ECO:0000256" key="3">
    <source>
        <dbReference type="ARBA" id="ARBA00022679"/>
    </source>
</evidence>
<dbReference type="PANTHER" id="PTHR43420">
    <property type="entry name" value="ACETYLTRANSFERASE"/>
    <property type="match status" value="1"/>
</dbReference>
<keyword evidence="7" id="KW-1185">Reference proteome</keyword>
<evidence type="ECO:0000259" key="5">
    <source>
        <dbReference type="PROSITE" id="PS51186"/>
    </source>
</evidence>
<feature type="domain" description="N-acetyltransferase" evidence="5">
    <location>
        <begin position="39"/>
        <end position="187"/>
    </location>
</feature>
<dbReference type="PROSITE" id="PS51186">
    <property type="entry name" value="GNAT"/>
    <property type="match status" value="1"/>
</dbReference>
<dbReference type="Pfam" id="PF00583">
    <property type="entry name" value="Acetyltransf_1"/>
    <property type="match status" value="1"/>
</dbReference>
<sequence length="193" mass="22831">MLRRFKQYFHKLNKTHKHRRQKVMTIENHIVPIGQQSYYVSRALITDVPEMLAIERAVYAGKTPWDENAFKTELRRQSGRFYIVMRHEDRLCAFCGCAFDDCRQDAHITNIAVHPDFQKQGLGHFLMKTMIERATYLKYRTVTLEVRYSNVAAQRLYLALGFEKTGIKKRYYFGDHEDAIDMTYRLPEATPDV</sequence>
<evidence type="ECO:0000256" key="1">
    <source>
        <dbReference type="ARBA" id="ARBA00005395"/>
    </source>
</evidence>
<evidence type="ECO:0000256" key="2">
    <source>
        <dbReference type="ARBA" id="ARBA00022490"/>
    </source>
</evidence>
<keyword evidence="2" id="KW-0963">Cytoplasm</keyword>
<dbReference type="GO" id="GO:0008080">
    <property type="term" value="F:N-acetyltransferase activity"/>
    <property type="evidence" value="ECO:0007669"/>
    <property type="project" value="InterPro"/>
</dbReference>